<dbReference type="SUPFAM" id="SSF56349">
    <property type="entry name" value="DNA breaking-rejoining enzymes"/>
    <property type="match status" value="1"/>
</dbReference>
<dbReference type="Proteomes" id="UP001499841">
    <property type="component" value="Unassembled WGS sequence"/>
</dbReference>
<protein>
    <submittedName>
        <fullName evidence="7">Site-specific integrase</fullName>
    </submittedName>
</protein>
<reference evidence="8" key="1">
    <citation type="journal article" date="2019" name="Int. J. Syst. Evol. Microbiol.">
        <title>The Global Catalogue of Microorganisms (GCM) 10K type strain sequencing project: providing services to taxonomists for standard genome sequencing and annotation.</title>
        <authorList>
            <consortium name="The Broad Institute Genomics Platform"/>
            <consortium name="The Broad Institute Genome Sequencing Center for Infectious Disease"/>
            <person name="Wu L."/>
            <person name="Ma J."/>
        </authorList>
    </citation>
    <scope>NUCLEOTIDE SEQUENCE [LARGE SCALE GENOMIC DNA]</scope>
    <source>
        <strain evidence="8">JCM 17459</strain>
    </source>
</reference>
<evidence type="ECO:0000259" key="6">
    <source>
        <dbReference type="PROSITE" id="PS51900"/>
    </source>
</evidence>
<keyword evidence="8" id="KW-1185">Reference proteome</keyword>
<evidence type="ECO:0000256" key="2">
    <source>
        <dbReference type="ARBA" id="ARBA00023125"/>
    </source>
</evidence>
<evidence type="ECO:0000259" key="5">
    <source>
        <dbReference type="PROSITE" id="PS51898"/>
    </source>
</evidence>
<dbReference type="InterPro" id="IPR011010">
    <property type="entry name" value="DNA_brk_join_enz"/>
</dbReference>
<dbReference type="InterPro" id="IPR050090">
    <property type="entry name" value="Tyrosine_recombinase_XerCD"/>
</dbReference>
<dbReference type="PROSITE" id="PS51900">
    <property type="entry name" value="CB"/>
    <property type="match status" value="1"/>
</dbReference>
<dbReference type="PANTHER" id="PTHR30349">
    <property type="entry name" value="PHAGE INTEGRASE-RELATED"/>
    <property type="match status" value="1"/>
</dbReference>
<accession>A0ABP6URQ3</accession>
<feature type="domain" description="Tyr recombinase" evidence="5">
    <location>
        <begin position="143"/>
        <end position="322"/>
    </location>
</feature>
<dbReference type="InterPro" id="IPR002104">
    <property type="entry name" value="Integrase_catalytic"/>
</dbReference>
<dbReference type="Pfam" id="PF00589">
    <property type="entry name" value="Phage_integrase"/>
    <property type="match status" value="1"/>
</dbReference>
<dbReference type="Gene3D" id="1.10.150.130">
    <property type="match status" value="1"/>
</dbReference>
<comment type="caution">
    <text evidence="7">The sequence shown here is derived from an EMBL/GenBank/DDBJ whole genome shotgun (WGS) entry which is preliminary data.</text>
</comment>
<dbReference type="InterPro" id="IPR044068">
    <property type="entry name" value="CB"/>
</dbReference>
<comment type="similarity">
    <text evidence="1">Belongs to the 'phage' integrase family.</text>
</comment>
<sequence length="339" mass="37282">MELFVPVLARSRGAAPELGDALLDEYLRFTAARLRPNSVTAQAFDLKVFFTVVGKRPLAVGTADVLAFIEAQRQPRRGGNVVRLSDGEQGLAASTIKRRLATVTSLFDYLIARGVCERQPVPRSITPRTRSLRGAPLVRAPKRLPRILAPGEAVALTNALRTQRDLAMVTLMLRAGLRRCEVLGVRFTDIQPGDQRVFICAGKGGHERIVPVDPLFFTHLHAYLSLERPRDGDGERVFVVLKGPNRGRPLTAAGLDEVLAGARRRAGLAHATCHELRHTCFTRLREAGMSLEAIQAQAGHANLDTTRLYLHLSNDWLADQYRDAMTVLADIYDNNGAVS</sequence>
<gene>
    <name evidence="7" type="ORF">GCM10022262_42730</name>
</gene>
<evidence type="ECO:0000313" key="7">
    <source>
        <dbReference type="EMBL" id="GAA3515085.1"/>
    </source>
</evidence>
<dbReference type="PROSITE" id="PS51898">
    <property type="entry name" value="TYR_RECOMBINASE"/>
    <property type="match status" value="1"/>
</dbReference>
<keyword evidence="2 4" id="KW-0238">DNA-binding</keyword>
<keyword evidence="3" id="KW-0233">DNA recombination</keyword>
<evidence type="ECO:0000256" key="1">
    <source>
        <dbReference type="ARBA" id="ARBA00008857"/>
    </source>
</evidence>
<dbReference type="PANTHER" id="PTHR30349:SF64">
    <property type="entry name" value="PROPHAGE INTEGRASE INTD-RELATED"/>
    <property type="match status" value="1"/>
</dbReference>
<organism evidence="7 8">
    <name type="scientific">Georgenia daeguensis</name>
    <dbReference type="NCBI Taxonomy" id="908355"/>
    <lineage>
        <taxon>Bacteria</taxon>
        <taxon>Bacillati</taxon>
        <taxon>Actinomycetota</taxon>
        <taxon>Actinomycetes</taxon>
        <taxon>Micrococcales</taxon>
        <taxon>Bogoriellaceae</taxon>
        <taxon>Georgenia</taxon>
    </lineage>
</organism>
<evidence type="ECO:0000256" key="3">
    <source>
        <dbReference type="ARBA" id="ARBA00023172"/>
    </source>
</evidence>
<evidence type="ECO:0000313" key="8">
    <source>
        <dbReference type="Proteomes" id="UP001499841"/>
    </source>
</evidence>
<name>A0ABP6URQ3_9MICO</name>
<evidence type="ECO:0000256" key="4">
    <source>
        <dbReference type="PROSITE-ProRule" id="PRU01248"/>
    </source>
</evidence>
<proteinExistence type="inferred from homology"/>
<feature type="domain" description="Core-binding (CB)" evidence="6">
    <location>
        <begin position="17"/>
        <end position="111"/>
    </location>
</feature>
<dbReference type="InterPro" id="IPR013762">
    <property type="entry name" value="Integrase-like_cat_sf"/>
</dbReference>
<dbReference type="EMBL" id="BAABBA010000069">
    <property type="protein sequence ID" value="GAA3515085.1"/>
    <property type="molecule type" value="Genomic_DNA"/>
</dbReference>
<dbReference type="InterPro" id="IPR010998">
    <property type="entry name" value="Integrase_recombinase_N"/>
</dbReference>
<dbReference type="Gene3D" id="1.10.443.10">
    <property type="entry name" value="Intergrase catalytic core"/>
    <property type="match status" value="1"/>
</dbReference>